<sequence length="272" mass="30001">MASQADYMEKIHLRQNYRNIWHTDLTGTIAASPPYCCFSLFCAPYASYLLRKRALYDDMSRYTCCGGYMPCSGKCGEKRCPEVCLCTEVFCCFANSVASTRFMLQDEFNIQTTECDNCIIAFTLCLSQLACICSIIACLLGSEELREASDLLTCLSNLVYCSVCACMQTQHKLELDKRDGKFGPQPPPMAAPLTQQMSRIVQPIPAAVGGYPPPPVYGQPFGHLPPPVVQGYPPARPPPPAPHLAQGYQPPPPFQGYPQPGYPPHPPPGQYK</sequence>
<dbReference type="PANTHER" id="PTHR31152">
    <property type="entry name" value="PLAC8 FAMILY PROTEIN"/>
    <property type="match status" value="1"/>
</dbReference>
<reference evidence="3" key="1">
    <citation type="submission" date="2025-08" db="UniProtKB">
        <authorList>
            <consortium name="RefSeq"/>
        </authorList>
    </citation>
    <scope>IDENTIFICATION</scope>
    <source>
        <tissue evidence="3">Stem</tissue>
    </source>
</reference>
<dbReference type="RefSeq" id="XP_008458185.2">
    <property type="nucleotide sequence ID" value="XM_008459963.3"/>
</dbReference>
<evidence type="ECO:0000313" key="3">
    <source>
        <dbReference type="RefSeq" id="XP_008458185.2"/>
    </source>
</evidence>
<feature type="compositionally biased region" description="Pro residues" evidence="1">
    <location>
        <begin position="227"/>
        <end position="242"/>
    </location>
</feature>
<dbReference type="PANTHER" id="PTHR31152:SF20">
    <property type="entry name" value="PLAC8 FAMILY PROTEIN"/>
    <property type="match status" value="1"/>
</dbReference>
<accession>A0A1S3C791</accession>
<evidence type="ECO:0000256" key="1">
    <source>
        <dbReference type="SAM" id="MobiDB-lite"/>
    </source>
</evidence>
<proteinExistence type="predicted"/>
<feature type="compositionally biased region" description="Pro residues" evidence="1">
    <location>
        <begin position="249"/>
        <end position="272"/>
    </location>
</feature>
<protein>
    <submittedName>
        <fullName evidence="3">Uncharacterized protein LOC103497697 isoform X2</fullName>
    </submittedName>
</protein>
<name>A0A1S3C791_CUCME</name>
<gene>
    <name evidence="3" type="primary">LOC103497697</name>
</gene>
<organism evidence="2 3">
    <name type="scientific">Cucumis melo</name>
    <name type="common">Muskmelon</name>
    <dbReference type="NCBI Taxonomy" id="3656"/>
    <lineage>
        <taxon>Eukaryota</taxon>
        <taxon>Viridiplantae</taxon>
        <taxon>Streptophyta</taxon>
        <taxon>Embryophyta</taxon>
        <taxon>Tracheophyta</taxon>
        <taxon>Spermatophyta</taxon>
        <taxon>Magnoliopsida</taxon>
        <taxon>eudicotyledons</taxon>
        <taxon>Gunneridae</taxon>
        <taxon>Pentapetalae</taxon>
        <taxon>rosids</taxon>
        <taxon>fabids</taxon>
        <taxon>Cucurbitales</taxon>
        <taxon>Cucurbitaceae</taxon>
        <taxon>Benincaseae</taxon>
        <taxon>Cucumis</taxon>
    </lineage>
</organism>
<keyword evidence="2" id="KW-1185">Reference proteome</keyword>
<dbReference type="Gramene" id="MELO3C021191.2.1">
    <property type="protein sequence ID" value="MELO3C021191.2.1"/>
    <property type="gene ID" value="MELO3C021191.2"/>
</dbReference>
<dbReference type="GeneID" id="103497697"/>
<evidence type="ECO:0000313" key="2">
    <source>
        <dbReference type="Proteomes" id="UP001652600"/>
    </source>
</evidence>
<dbReference type="Proteomes" id="UP001652600">
    <property type="component" value="Chromosome 11"/>
</dbReference>
<dbReference type="AlphaFoldDB" id="A0A1S3C791"/>
<feature type="region of interest" description="Disordered" evidence="1">
    <location>
        <begin position="227"/>
        <end position="272"/>
    </location>
</feature>